<dbReference type="PANTHER" id="PTHR46609:SF6">
    <property type="entry name" value="EXONUCLEASE, PHAGE-TYPE_RECB, C-TERMINAL DOMAIN-CONTAINING PROTEIN-RELATED"/>
    <property type="match status" value="1"/>
</dbReference>
<dbReference type="AlphaFoldDB" id="A0A9X1W3J7"/>
<dbReference type="InterPro" id="IPR017482">
    <property type="entry name" value="Lambda-type_endonuclease"/>
</dbReference>
<proteinExistence type="predicted"/>
<keyword evidence="1" id="KW-0175">Coiled coil</keyword>
<feature type="coiled-coil region" evidence="1">
    <location>
        <begin position="178"/>
        <end position="205"/>
    </location>
</feature>
<dbReference type="EMBL" id="JALGRD010000002">
    <property type="protein sequence ID" value="MCJ0972722.1"/>
    <property type="molecule type" value="Genomic_DNA"/>
</dbReference>
<dbReference type="InterPro" id="IPR051703">
    <property type="entry name" value="NF-kappa-B_Signaling_Reg"/>
</dbReference>
<dbReference type="RefSeq" id="WP_243604905.1">
    <property type="nucleotide sequence ID" value="NZ_JALGRD010000002.1"/>
</dbReference>
<feature type="domain" description="YqaJ viral recombinase" evidence="2">
    <location>
        <begin position="12"/>
        <end position="155"/>
    </location>
</feature>
<gene>
    <name evidence="3" type="ORF">MST27_04990</name>
</gene>
<dbReference type="NCBIfam" id="TIGR03033">
    <property type="entry name" value="phage_rel_nuc"/>
    <property type="match status" value="1"/>
</dbReference>
<name>A0A9X1W3J7_9GAMM</name>
<dbReference type="PANTHER" id="PTHR46609">
    <property type="entry name" value="EXONUCLEASE, PHAGE-TYPE/RECB, C-TERMINAL DOMAIN-CONTAINING PROTEIN"/>
    <property type="match status" value="1"/>
</dbReference>
<dbReference type="Gene3D" id="3.90.320.10">
    <property type="match status" value="1"/>
</dbReference>
<dbReference type="CDD" id="cd22343">
    <property type="entry name" value="PDDEXK_lambda_exonuclease-like"/>
    <property type="match status" value="1"/>
</dbReference>
<evidence type="ECO:0000313" key="4">
    <source>
        <dbReference type="Proteomes" id="UP001139682"/>
    </source>
</evidence>
<organism evidence="3 4">
    <name type="scientific">Stutzerimonas marianensis</name>
    <dbReference type="NCBI Taxonomy" id="2929513"/>
    <lineage>
        <taxon>Bacteria</taxon>
        <taxon>Pseudomonadati</taxon>
        <taxon>Pseudomonadota</taxon>
        <taxon>Gammaproteobacteria</taxon>
        <taxon>Pseudomonadales</taxon>
        <taxon>Pseudomonadaceae</taxon>
        <taxon>Stutzerimonas</taxon>
    </lineage>
</organism>
<comment type="caution">
    <text evidence="3">The sequence shown here is derived from an EMBL/GenBank/DDBJ whole genome shotgun (WGS) entry which is preliminary data.</text>
</comment>
<dbReference type="Proteomes" id="UP001139682">
    <property type="component" value="Unassembled WGS sequence"/>
</dbReference>
<accession>A0A9X1W3J7</accession>
<evidence type="ECO:0000259" key="2">
    <source>
        <dbReference type="Pfam" id="PF09588"/>
    </source>
</evidence>
<reference evidence="3" key="1">
    <citation type="submission" date="2022-03" db="EMBL/GenBank/DDBJ databases">
        <title>Pseudomonas marianensis sp. nov., a marine bacterium isolated from deep-sea sediments of the Mariana Trench.</title>
        <authorList>
            <person name="Wei Y."/>
        </authorList>
    </citation>
    <scope>NUCLEOTIDE SEQUENCE</scope>
    <source>
        <strain evidence="3">PS1</strain>
    </source>
</reference>
<protein>
    <submittedName>
        <fullName evidence="3">YqaJ viral recombinase family protein</fullName>
    </submittedName>
</protein>
<dbReference type="InterPro" id="IPR011604">
    <property type="entry name" value="PDDEXK-like_dom_sf"/>
</dbReference>
<dbReference type="Pfam" id="PF09588">
    <property type="entry name" value="YqaJ"/>
    <property type="match status" value="1"/>
</dbReference>
<evidence type="ECO:0000256" key="1">
    <source>
        <dbReference type="SAM" id="Coils"/>
    </source>
</evidence>
<sequence length="215" mass="24316">MAEHKFIQGSPEWHQFRVGKVSASRVRDVMSKGRGDAPSATRKNYMMELLCERLTGRPGGVDLSRNAAVQRGVELEPLARAAYEIDAGNMVTETGCFSHPKIDGFIASPDGLVGSVGSIECKCPNTATHIATIQSGKHDPQYEWQMFAQMACAELEWVDFVTFDDRLPDELQYACFRLERDEARIRQMETEIKLFLEELAELEHEMRERMRSKAA</sequence>
<evidence type="ECO:0000313" key="3">
    <source>
        <dbReference type="EMBL" id="MCJ0972722.1"/>
    </source>
</evidence>
<dbReference type="SUPFAM" id="SSF52980">
    <property type="entry name" value="Restriction endonuclease-like"/>
    <property type="match status" value="1"/>
</dbReference>
<keyword evidence="4" id="KW-1185">Reference proteome</keyword>
<dbReference type="InterPro" id="IPR011335">
    <property type="entry name" value="Restrct_endonuc-II-like"/>
</dbReference>
<dbReference type="InterPro" id="IPR019080">
    <property type="entry name" value="YqaJ_viral_recombinase"/>
</dbReference>